<evidence type="ECO:0000256" key="4">
    <source>
        <dbReference type="ARBA" id="ARBA00023163"/>
    </source>
</evidence>
<keyword evidence="5" id="KW-0539">Nucleus</keyword>
<comment type="caution">
    <text evidence="6">The sequence shown here is derived from an EMBL/GenBank/DDBJ whole genome shotgun (WGS) entry which is preliminary data.</text>
</comment>
<keyword evidence="7" id="KW-1185">Reference proteome</keyword>
<comment type="subcellular location">
    <subcellularLocation>
        <location evidence="1">Nucleus</location>
    </subcellularLocation>
</comment>
<evidence type="ECO:0000256" key="1">
    <source>
        <dbReference type="ARBA" id="ARBA00004123"/>
    </source>
</evidence>
<gene>
    <name evidence="6" type="ORF">HID58_034664</name>
</gene>
<dbReference type="PANTHER" id="PTHR34269">
    <property type="entry name" value="TRANSCRIPTION FACTOR B3-DOMAIN FAMILY-RELATED"/>
    <property type="match status" value="1"/>
</dbReference>
<name>A0ABQ8C2X8_BRANA</name>
<reference evidence="6 7" key="1">
    <citation type="submission" date="2021-05" db="EMBL/GenBank/DDBJ databases">
        <title>Genome Assembly of Synthetic Allotetraploid Brassica napus Reveals Homoeologous Exchanges between Subgenomes.</title>
        <authorList>
            <person name="Davis J.T."/>
        </authorList>
    </citation>
    <scope>NUCLEOTIDE SEQUENCE [LARGE SCALE GENOMIC DNA]</scope>
    <source>
        <strain evidence="7">cv. Da-Ae</strain>
        <tissue evidence="6">Seedling</tissue>
    </source>
</reference>
<protein>
    <recommendedName>
        <fullName evidence="8">TF-B3 domain-containing protein</fullName>
    </recommendedName>
</protein>
<evidence type="ECO:0000256" key="3">
    <source>
        <dbReference type="ARBA" id="ARBA00023125"/>
    </source>
</evidence>
<evidence type="ECO:0000256" key="2">
    <source>
        <dbReference type="ARBA" id="ARBA00023015"/>
    </source>
</evidence>
<keyword evidence="2" id="KW-0805">Transcription regulation</keyword>
<evidence type="ECO:0000313" key="6">
    <source>
        <dbReference type="EMBL" id="KAH0911343.1"/>
    </source>
</evidence>
<dbReference type="EMBL" id="JAGKQM010000009">
    <property type="protein sequence ID" value="KAH0911343.1"/>
    <property type="molecule type" value="Genomic_DNA"/>
</dbReference>
<organism evidence="6 7">
    <name type="scientific">Brassica napus</name>
    <name type="common">Rape</name>
    <dbReference type="NCBI Taxonomy" id="3708"/>
    <lineage>
        <taxon>Eukaryota</taxon>
        <taxon>Viridiplantae</taxon>
        <taxon>Streptophyta</taxon>
        <taxon>Embryophyta</taxon>
        <taxon>Tracheophyta</taxon>
        <taxon>Spermatophyta</taxon>
        <taxon>Magnoliopsida</taxon>
        <taxon>eudicotyledons</taxon>
        <taxon>Gunneridae</taxon>
        <taxon>Pentapetalae</taxon>
        <taxon>rosids</taxon>
        <taxon>malvids</taxon>
        <taxon>Brassicales</taxon>
        <taxon>Brassicaceae</taxon>
        <taxon>Brassiceae</taxon>
        <taxon>Brassica</taxon>
    </lineage>
</organism>
<evidence type="ECO:0008006" key="8">
    <source>
        <dbReference type="Google" id="ProtNLM"/>
    </source>
</evidence>
<dbReference type="Proteomes" id="UP000824890">
    <property type="component" value="Unassembled WGS sequence"/>
</dbReference>
<dbReference type="InterPro" id="IPR051442">
    <property type="entry name" value="B3_domain"/>
</dbReference>
<proteinExistence type="predicted"/>
<evidence type="ECO:0000313" key="7">
    <source>
        <dbReference type="Proteomes" id="UP000824890"/>
    </source>
</evidence>
<dbReference type="PANTHER" id="PTHR34269:SF9">
    <property type="entry name" value="TF-B3 DOMAIN-CONTAINING PROTEIN"/>
    <property type="match status" value="1"/>
</dbReference>
<accession>A0ABQ8C2X8</accession>
<evidence type="ECO:0000256" key="5">
    <source>
        <dbReference type="ARBA" id="ARBA00023242"/>
    </source>
</evidence>
<sequence>MAIIPSTDIYPDAPFDPKSERNIFITLTESEIGLSNTITMSKELLEANVFIYLPSKDVTGLIQHNEAILMDVFDYDTKITTTHIIRKDGDKDFKFHGWNTVFQGKHFRTGDTIVFWWDVFHLRLNFKQFIKNDVSYSQAEGWHITITLTESDACSSDTITIPKEQVEAKLFPWWSVKRSEGLLEPNSFEMVHLYEYESQITTAVAMKRDENGNFKLHGWSCVQGKRKFRTGDVIVFWWDKNFGRLNFELLMLANESFLT</sequence>
<dbReference type="Gene3D" id="2.40.330.10">
    <property type="entry name" value="DNA-binding pseudobarrel domain"/>
    <property type="match status" value="2"/>
</dbReference>
<keyword evidence="3" id="KW-0238">DNA-binding</keyword>
<dbReference type="InterPro" id="IPR015300">
    <property type="entry name" value="DNA-bd_pseudobarrel_sf"/>
</dbReference>
<keyword evidence="4" id="KW-0804">Transcription</keyword>
<dbReference type="SUPFAM" id="SSF101936">
    <property type="entry name" value="DNA-binding pseudobarrel domain"/>
    <property type="match status" value="2"/>
</dbReference>